<dbReference type="GO" id="GO:0016787">
    <property type="term" value="F:hydrolase activity"/>
    <property type="evidence" value="ECO:0007669"/>
    <property type="project" value="UniProtKB-KW"/>
</dbReference>
<dbReference type="Proteomes" id="UP000266615">
    <property type="component" value="Unassembled WGS sequence"/>
</dbReference>
<reference evidence="3 4" key="1">
    <citation type="submission" date="2018-09" db="EMBL/GenBank/DDBJ databases">
        <title>Nesterenkonia natronophila sp. nov., an alkaliphilic actinobacteriume isolated from a soda lake, and emended description of the genus Nesterenkonia.</title>
        <authorList>
            <person name="Menes R.J."/>
            <person name="Iriarte A."/>
        </authorList>
    </citation>
    <scope>NUCLEOTIDE SEQUENCE [LARGE SCALE GENOMIC DNA]</scope>
    <source>
        <strain evidence="3 4">M8</strain>
    </source>
</reference>
<accession>A0A3A4FCS8</accession>
<organism evidence="3 4">
    <name type="scientific">Nesterenkonia natronophila</name>
    <dbReference type="NCBI Taxonomy" id="2174932"/>
    <lineage>
        <taxon>Bacteria</taxon>
        <taxon>Bacillati</taxon>
        <taxon>Actinomycetota</taxon>
        <taxon>Actinomycetes</taxon>
        <taxon>Micrococcales</taxon>
        <taxon>Micrococcaceae</taxon>
        <taxon>Nesterenkonia</taxon>
    </lineage>
</organism>
<dbReference type="OrthoDB" id="9811121at2"/>
<dbReference type="InterPro" id="IPR001110">
    <property type="entry name" value="UPF0012_CS"/>
</dbReference>
<dbReference type="SUPFAM" id="SSF56317">
    <property type="entry name" value="Carbon-nitrogen hydrolase"/>
    <property type="match status" value="1"/>
</dbReference>
<keyword evidence="4" id="KW-1185">Reference proteome</keyword>
<name>A0A3A4FCS8_9MICC</name>
<evidence type="ECO:0000256" key="1">
    <source>
        <dbReference type="ARBA" id="ARBA00010613"/>
    </source>
</evidence>
<dbReference type="EMBL" id="QYZP01000001">
    <property type="protein sequence ID" value="RJN32887.1"/>
    <property type="molecule type" value="Genomic_DNA"/>
</dbReference>
<sequence length="293" mass="31955">MSSILRLALGQVPPRTGAKVENLHTMDELAAAASDAGADVLILPEMFLTGYVLGRAQTVALAEFANGPSAQKVAAIARDHQVAIIYGYPEEDDAGRIFNTVGFTDSDGVRMLDYRKLHYFGDVDREQFDTQPVDPVQGSTGGATGEGQLSACPVVPWREWRLGVAICYDIEFPEVARGLALHGADIICVPTANMAAYDHVQQILLPARALENQVYLAYANYCGEDSRFRYGGLSCVIGPDGAVQSRAGREEELVICEISRETLAASRLQNPYLRDRRFDLHPRPDDPDWGAPS</sequence>
<dbReference type="PROSITE" id="PS01227">
    <property type="entry name" value="UPF0012"/>
    <property type="match status" value="1"/>
</dbReference>
<dbReference type="RefSeq" id="WP_119901931.1">
    <property type="nucleotide sequence ID" value="NZ_QYZP01000001.1"/>
</dbReference>
<dbReference type="Pfam" id="PF00795">
    <property type="entry name" value="CN_hydrolase"/>
    <property type="match status" value="1"/>
</dbReference>
<keyword evidence="3" id="KW-0378">Hydrolase</keyword>
<comment type="similarity">
    <text evidence="1">Belongs to the carbon-nitrogen hydrolase superfamily. NIT1/NIT2 family.</text>
</comment>
<dbReference type="Gene3D" id="3.60.110.10">
    <property type="entry name" value="Carbon-nitrogen hydrolase"/>
    <property type="match status" value="1"/>
</dbReference>
<dbReference type="PROSITE" id="PS50263">
    <property type="entry name" value="CN_HYDROLASE"/>
    <property type="match status" value="1"/>
</dbReference>
<dbReference type="InterPro" id="IPR044083">
    <property type="entry name" value="RamA-like"/>
</dbReference>
<dbReference type="InterPro" id="IPR036526">
    <property type="entry name" value="C-N_Hydrolase_sf"/>
</dbReference>
<dbReference type="InterPro" id="IPR003010">
    <property type="entry name" value="C-N_Hydrolase"/>
</dbReference>
<evidence type="ECO:0000313" key="4">
    <source>
        <dbReference type="Proteomes" id="UP000266615"/>
    </source>
</evidence>
<dbReference type="PANTHER" id="PTHR23088">
    <property type="entry name" value="NITRILASE-RELATED"/>
    <property type="match status" value="1"/>
</dbReference>
<comment type="caution">
    <text evidence="3">The sequence shown here is derived from an EMBL/GenBank/DDBJ whole genome shotgun (WGS) entry which is preliminary data.</text>
</comment>
<proteinExistence type="inferred from homology"/>
<protein>
    <submittedName>
        <fullName evidence="3">Carbon-nitrogen hydrolase</fullName>
    </submittedName>
</protein>
<dbReference type="AlphaFoldDB" id="A0A3A4FCS8"/>
<feature type="domain" description="CN hydrolase" evidence="2">
    <location>
        <begin position="5"/>
        <end position="260"/>
    </location>
</feature>
<dbReference type="PANTHER" id="PTHR23088:SF27">
    <property type="entry name" value="DEAMINATED GLUTATHIONE AMIDASE"/>
    <property type="match status" value="1"/>
</dbReference>
<evidence type="ECO:0000313" key="3">
    <source>
        <dbReference type="EMBL" id="RJN32887.1"/>
    </source>
</evidence>
<dbReference type="CDD" id="cd07576">
    <property type="entry name" value="R-amidase_like"/>
    <property type="match status" value="1"/>
</dbReference>
<evidence type="ECO:0000259" key="2">
    <source>
        <dbReference type="PROSITE" id="PS50263"/>
    </source>
</evidence>
<gene>
    <name evidence="3" type="ORF">D3250_03480</name>
</gene>